<reference evidence="6" key="1">
    <citation type="submission" date="2023-06" db="EMBL/GenBank/DDBJ databases">
        <title>Conoideocrella luteorostrata (Hypocreales: Clavicipitaceae), a potential biocontrol fungus for elongate hemlock scale in United States Christmas tree production areas.</title>
        <authorList>
            <person name="Barrett H."/>
            <person name="Lovett B."/>
            <person name="Macias A.M."/>
            <person name="Stajich J.E."/>
            <person name="Kasson M.T."/>
        </authorList>
    </citation>
    <scope>NUCLEOTIDE SEQUENCE</scope>
    <source>
        <strain evidence="6">ARSEF 14590</strain>
    </source>
</reference>
<evidence type="ECO:0000256" key="2">
    <source>
        <dbReference type="ARBA" id="ARBA00022630"/>
    </source>
</evidence>
<name>A0AAJ0FY01_9HYPO</name>
<dbReference type="GO" id="GO:0050661">
    <property type="term" value="F:NADP binding"/>
    <property type="evidence" value="ECO:0007669"/>
    <property type="project" value="InterPro"/>
</dbReference>
<evidence type="ECO:0000313" key="7">
    <source>
        <dbReference type="Proteomes" id="UP001251528"/>
    </source>
</evidence>
<evidence type="ECO:0000313" key="6">
    <source>
        <dbReference type="EMBL" id="KAK2593085.1"/>
    </source>
</evidence>
<comment type="caution">
    <text evidence="6">The sequence shown here is derived from an EMBL/GenBank/DDBJ whole genome shotgun (WGS) entry which is preliminary data.</text>
</comment>
<dbReference type="AlphaFoldDB" id="A0AAJ0FY01"/>
<keyword evidence="7" id="KW-1185">Reference proteome</keyword>
<keyword evidence="5" id="KW-0503">Monooxygenase</keyword>
<dbReference type="Proteomes" id="UP001251528">
    <property type="component" value="Unassembled WGS sequence"/>
</dbReference>
<evidence type="ECO:0000256" key="4">
    <source>
        <dbReference type="ARBA" id="ARBA00023002"/>
    </source>
</evidence>
<dbReference type="InterPro" id="IPR036188">
    <property type="entry name" value="FAD/NAD-bd_sf"/>
</dbReference>
<dbReference type="InterPro" id="IPR051820">
    <property type="entry name" value="FAD-binding_MO"/>
</dbReference>
<proteinExistence type="predicted"/>
<sequence>MAHRSQSVDYDVVIIGAGISGINFGYRLQERNPELSYCIVEGRHEIGGTWSLFKYPGIRSDSDLYTFGFPWRPWEEKQPIAHGSVILKYLKESAAEEGIDKHIKFNHEVKNMKWSSESSTWTLGMVANGSEAVSLRSRFVLLGTGYYNYNEPLQAQIPGIDNFKGTVIHPQFWPTDLDYTNKNVVIIGSGATAVTLLPNMADKAAHTTMLQRSPSYILGLPEKDYLDKTIRFLFPQNFANRLIRFKWIFSAFILTTLCQWFPRLMRMIVLHRTSTELPKGTKMDPHFVPRYNPWEQRMCLCPGSDFYKCLRTGKASVETGVIEKVTADTIKLKSGQELHPDIIVTATGLKLHIAGGIEMYVDGKRTNLSDGFAWKACMLENIPNVIVSLGYVDASWTLGADATAQLTCRILKRATDGGYKVIVPRLSDEEKSKMTELPFMSLSSTYIESGKRLFPRVGNSSQWLPRSYYWKDITNAWWGNITAGMEWSK</sequence>
<keyword evidence="4" id="KW-0560">Oxidoreductase</keyword>
<dbReference type="InterPro" id="IPR020946">
    <property type="entry name" value="Flavin_mOase-like"/>
</dbReference>
<organism evidence="6 7">
    <name type="scientific">Conoideocrella luteorostrata</name>
    <dbReference type="NCBI Taxonomy" id="1105319"/>
    <lineage>
        <taxon>Eukaryota</taxon>
        <taxon>Fungi</taxon>
        <taxon>Dikarya</taxon>
        <taxon>Ascomycota</taxon>
        <taxon>Pezizomycotina</taxon>
        <taxon>Sordariomycetes</taxon>
        <taxon>Hypocreomycetidae</taxon>
        <taxon>Hypocreales</taxon>
        <taxon>Clavicipitaceae</taxon>
        <taxon>Conoideocrella</taxon>
    </lineage>
</organism>
<dbReference type="PANTHER" id="PTHR43872">
    <property type="entry name" value="MONOOXYGENASE, PUTATIVE (AFU_ORTHOLOGUE AFUA_8G02570)-RELATED"/>
    <property type="match status" value="1"/>
</dbReference>
<evidence type="ECO:0008006" key="8">
    <source>
        <dbReference type="Google" id="ProtNLM"/>
    </source>
</evidence>
<gene>
    <name evidence="6" type="ORF">QQS21_009215</name>
</gene>
<dbReference type="SUPFAM" id="SSF51905">
    <property type="entry name" value="FAD/NAD(P)-binding domain"/>
    <property type="match status" value="2"/>
</dbReference>
<dbReference type="GO" id="GO:0004499">
    <property type="term" value="F:N,N-dimethylaniline monooxygenase activity"/>
    <property type="evidence" value="ECO:0007669"/>
    <property type="project" value="InterPro"/>
</dbReference>
<accession>A0AAJ0FY01</accession>
<dbReference type="Pfam" id="PF00743">
    <property type="entry name" value="FMO-like"/>
    <property type="match status" value="1"/>
</dbReference>
<dbReference type="PANTHER" id="PTHR43872:SF1">
    <property type="entry name" value="MONOOXYGENASE, PUTATIVE (AFU_ORTHOLOGUE AFUA_8G02570)-RELATED"/>
    <property type="match status" value="1"/>
</dbReference>
<dbReference type="Gene3D" id="3.50.50.60">
    <property type="entry name" value="FAD/NAD(P)-binding domain"/>
    <property type="match status" value="2"/>
</dbReference>
<evidence type="ECO:0000256" key="3">
    <source>
        <dbReference type="ARBA" id="ARBA00022827"/>
    </source>
</evidence>
<protein>
    <recommendedName>
        <fullName evidence="8">Monooxygenase</fullName>
    </recommendedName>
</protein>
<keyword evidence="2" id="KW-0285">Flavoprotein</keyword>
<evidence type="ECO:0000256" key="1">
    <source>
        <dbReference type="ARBA" id="ARBA00001974"/>
    </source>
</evidence>
<dbReference type="EMBL" id="JASWJB010000229">
    <property type="protein sequence ID" value="KAK2593085.1"/>
    <property type="molecule type" value="Genomic_DNA"/>
</dbReference>
<dbReference type="GO" id="GO:0050660">
    <property type="term" value="F:flavin adenine dinucleotide binding"/>
    <property type="evidence" value="ECO:0007669"/>
    <property type="project" value="InterPro"/>
</dbReference>
<comment type="cofactor">
    <cofactor evidence="1">
        <name>FAD</name>
        <dbReference type="ChEBI" id="CHEBI:57692"/>
    </cofactor>
</comment>
<keyword evidence="3" id="KW-0274">FAD</keyword>
<evidence type="ECO:0000256" key="5">
    <source>
        <dbReference type="ARBA" id="ARBA00023033"/>
    </source>
</evidence>